<protein>
    <submittedName>
        <fullName evidence="2">Uncharacterized protein</fullName>
    </submittedName>
</protein>
<reference evidence="3" key="2">
    <citation type="submission" date="2015-01" db="EMBL/GenBank/DDBJ databases">
        <title>Evolutionary Origins and Diversification of the Mycorrhizal Mutualists.</title>
        <authorList>
            <consortium name="DOE Joint Genome Institute"/>
            <consortium name="Mycorrhizal Genomics Consortium"/>
            <person name="Kohler A."/>
            <person name="Kuo A."/>
            <person name="Nagy L.G."/>
            <person name="Floudas D."/>
            <person name="Copeland A."/>
            <person name="Barry K.W."/>
            <person name="Cichocki N."/>
            <person name="Veneault-Fourrey C."/>
            <person name="LaButti K."/>
            <person name="Lindquist E.A."/>
            <person name="Lipzen A."/>
            <person name="Lundell T."/>
            <person name="Morin E."/>
            <person name="Murat C."/>
            <person name="Riley R."/>
            <person name="Ohm R."/>
            <person name="Sun H."/>
            <person name="Tunlid A."/>
            <person name="Henrissat B."/>
            <person name="Grigoriev I.V."/>
            <person name="Hibbett D.S."/>
            <person name="Martin F."/>
        </authorList>
    </citation>
    <scope>NUCLEOTIDE SEQUENCE [LARGE SCALE GENOMIC DNA]</scope>
    <source>
        <strain evidence="3">Ve08.2h10</strain>
    </source>
</reference>
<name>A0A0D0D5Q9_9AGAM</name>
<dbReference type="AlphaFoldDB" id="A0A0D0D5Q9"/>
<dbReference type="EMBL" id="KN825322">
    <property type="protein sequence ID" value="KIK92037.1"/>
    <property type="molecule type" value="Genomic_DNA"/>
</dbReference>
<dbReference type="InParanoid" id="A0A0D0D5Q9"/>
<feature type="region of interest" description="Disordered" evidence="1">
    <location>
        <begin position="61"/>
        <end position="82"/>
    </location>
</feature>
<accession>A0A0D0D5Q9</accession>
<reference evidence="2 3" key="1">
    <citation type="submission" date="2014-04" db="EMBL/GenBank/DDBJ databases">
        <authorList>
            <consortium name="DOE Joint Genome Institute"/>
            <person name="Kuo A."/>
            <person name="Kohler A."/>
            <person name="Jargeat P."/>
            <person name="Nagy L.G."/>
            <person name="Floudas D."/>
            <person name="Copeland A."/>
            <person name="Barry K.W."/>
            <person name="Cichocki N."/>
            <person name="Veneault-Fourrey C."/>
            <person name="LaButti K."/>
            <person name="Lindquist E.A."/>
            <person name="Lipzen A."/>
            <person name="Lundell T."/>
            <person name="Morin E."/>
            <person name="Murat C."/>
            <person name="Sun H."/>
            <person name="Tunlid A."/>
            <person name="Henrissat B."/>
            <person name="Grigoriev I.V."/>
            <person name="Hibbett D.S."/>
            <person name="Martin F."/>
            <person name="Nordberg H.P."/>
            <person name="Cantor M.N."/>
            <person name="Hua S.X."/>
        </authorList>
    </citation>
    <scope>NUCLEOTIDE SEQUENCE [LARGE SCALE GENOMIC DNA]</scope>
    <source>
        <strain evidence="2 3">Ve08.2h10</strain>
    </source>
</reference>
<feature type="compositionally biased region" description="Basic and acidic residues" evidence="1">
    <location>
        <begin position="61"/>
        <end position="71"/>
    </location>
</feature>
<sequence>MQISTQRIFCLQQEQSKKKHTNAEKEADNKHLKDTKATNEQAMQKGIEHLVLMEMEAEVKANEGKTNEVKASKPQSVNPCPHSQACAMKKVENPGDGSLGQAVEEKISKPAVSPEEVDPDIVKPARGISKSLKGAIEHYKTHHPAGAKKVNSIVPNFKDRNHKKFALGSQAYNVAAEANKLDGGTKQPSPTVDMGTPPPSTFQLIHNGDIEIYANVVVNDAEKWAMVQLRQGSRKNLGPNSHVTMNWKHKLDDFEVVSDDINWCQDQCCCLAAAEKAKHEESSMCTPYVPSNPPASTLIPAENQKYNTESYVIDVVKKHASYNNKDPPVTSDQRWSHSFISTATLWCSIQLNMWSVPEVELTSALQAIFNIVYPGAKQGFEDWLHIPAGRPRFSSGRGDVLFHLPPQAQLTSATSQDFVEMPGWNMWGMASGKNGKDVITMVSAALEHTVRFITKDIIDVKQVLVDTANSLDGKVKIKLLKLLNNQTEHKHSASFQFSSANWNSDSGAYLESIQKRGQAFGCSIFTAAQNP</sequence>
<feature type="compositionally biased region" description="Basic and acidic residues" evidence="1">
    <location>
        <begin position="21"/>
        <end position="37"/>
    </location>
</feature>
<evidence type="ECO:0000313" key="2">
    <source>
        <dbReference type="EMBL" id="KIK92037.1"/>
    </source>
</evidence>
<evidence type="ECO:0000313" key="3">
    <source>
        <dbReference type="Proteomes" id="UP000054538"/>
    </source>
</evidence>
<organism evidence="2 3">
    <name type="scientific">Paxillus rubicundulus Ve08.2h10</name>
    <dbReference type="NCBI Taxonomy" id="930991"/>
    <lineage>
        <taxon>Eukaryota</taxon>
        <taxon>Fungi</taxon>
        <taxon>Dikarya</taxon>
        <taxon>Basidiomycota</taxon>
        <taxon>Agaricomycotina</taxon>
        <taxon>Agaricomycetes</taxon>
        <taxon>Agaricomycetidae</taxon>
        <taxon>Boletales</taxon>
        <taxon>Paxilineae</taxon>
        <taxon>Paxillaceae</taxon>
        <taxon>Paxillus</taxon>
    </lineage>
</organism>
<proteinExistence type="predicted"/>
<dbReference type="STRING" id="930991.A0A0D0D5Q9"/>
<feature type="region of interest" description="Disordered" evidence="1">
    <location>
        <begin position="14"/>
        <end position="39"/>
    </location>
</feature>
<dbReference type="HOGENOM" id="CLU_023634_0_0_1"/>
<dbReference type="OrthoDB" id="2677435at2759"/>
<dbReference type="Proteomes" id="UP000054538">
    <property type="component" value="Unassembled WGS sequence"/>
</dbReference>
<gene>
    <name evidence="2" type="ORF">PAXRUDRAFT_26847</name>
</gene>
<keyword evidence="3" id="KW-1185">Reference proteome</keyword>
<evidence type="ECO:0000256" key="1">
    <source>
        <dbReference type="SAM" id="MobiDB-lite"/>
    </source>
</evidence>